<evidence type="ECO:0000313" key="2">
    <source>
        <dbReference type="EMBL" id="MFC4671118.1"/>
    </source>
</evidence>
<accession>A0ABV9KM24</accession>
<sequence length="396" mass="43222">MTTATMEDKALLAVPARPAPPPASLIVEVARTFGVSPFRQLGEMTRLHFGPGRVAGPEYYAAGLYDPAMSPDEKRAYVGLKGNQRLNGRLSPDELVTLIDFVANKVMFTALIRQLGIGTTETQAVVSNLRQYGTLPNPGTPEELARFLREEARFPLFGKPTVFSGSYGSVLLERIEGDSLVLGNGRKVSLEGFCKEIFADYAGGYVFQTALRQHPEMEAMTGRAVGSIRIVTVRDGAGPDVLYALWKIPSPEAMSDNFWQDGSMIAPLDVATGQVGPARTGTGLKSRDIAVHPVSGRAFEGFAVPHWQAAREAAIRAHALFPEFGVIGWDVAISPEGPVIIECNDNPFHTLYQLSHRRGILNPAFLPVFDRVAEASRKKLEDRKARVKAAKARHKR</sequence>
<organism evidence="2 3">
    <name type="scientific">Seohaeicola nanhaiensis</name>
    <dbReference type="NCBI Taxonomy" id="1387282"/>
    <lineage>
        <taxon>Bacteria</taxon>
        <taxon>Pseudomonadati</taxon>
        <taxon>Pseudomonadota</taxon>
        <taxon>Alphaproteobacteria</taxon>
        <taxon>Rhodobacterales</taxon>
        <taxon>Roseobacteraceae</taxon>
        <taxon>Seohaeicola</taxon>
    </lineage>
</organism>
<protein>
    <submittedName>
        <fullName evidence="2">Sugar-transfer associated ATP-grasp domain-containing protein</fullName>
    </submittedName>
</protein>
<proteinExistence type="predicted"/>
<evidence type="ECO:0000313" key="3">
    <source>
        <dbReference type="Proteomes" id="UP001595973"/>
    </source>
</evidence>
<dbReference type="Pfam" id="PF14397">
    <property type="entry name" value="ATPgrasp_ST"/>
    <property type="match status" value="1"/>
</dbReference>
<dbReference type="Proteomes" id="UP001595973">
    <property type="component" value="Unassembled WGS sequence"/>
</dbReference>
<comment type="caution">
    <text evidence="2">The sequence shown here is derived from an EMBL/GenBank/DDBJ whole genome shotgun (WGS) entry which is preliminary data.</text>
</comment>
<reference evidence="3" key="1">
    <citation type="journal article" date="2019" name="Int. J. Syst. Evol. Microbiol.">
        <title>The Global Catalogue of Microorganisms (GCM) 10K type strain sequencing project: providing services to taxonomists for standard genome sequencing and annotation.</title>
        <authorList>
            <consortium name="The Broad Institute Genomics Platform"/>
            <consortium name="The Broad Institute Genome Sequencing Center for Infectious Disease"/>
            <person name="Wu L."/>
            <person name="Ma J."/>
        </authorList>
    </citation>
    <scope>NUCLEOTIDE SEQUENCE [LARGE SCALE GENOMIC DNA]</scope>
    <source>
        <strain evidence="3">CGMCC 4.7283</strain>
    </source>
</reference>
<name>A0ABV9KM24_9RHOB</name>
<dbReference type="EMBL" id="JBHSGI010000033">
    <property type="protein sequence ID" value="MFC4671118.1"/>
    <property type="molecule type" value="Genomic_DNA"/>
</dbReference>
<gene>
    <name evidence="2" type="ORF">ACFO5X_21390</name>
</gene>
<dbReference type="RefSeq" id="WP_380721156.1">
    <property type="nucleotide sequence ID" value="NZ_JBHSGI010000033.1"/>
</dbReference>
<feature type="domain" description="Alpha-L-glutamate ligase-related protein ATP-grasp" evidence="1">
    <location>
        <begin position="100"/>
        <end position="362"/>
    </location>
</feature>
<dbReference type="SUPFAM" id="SSF56059">
    <property type="entry name" value="Glutathione synthetase ATP-binding domain-like"/>
    <property type="match status" value="1"/>
</dbReference>
<dbReference type="InterPro" id="IPR039523">
    <property type="entry name" value="RimK-rel_E_lig_ATP-grasp"/>
</dbReference>
<keyword evidence="3" id="KW-1185">Reference proteome</keyword>
<dbReference type="Gene3D" id="3.30.470.20">
    <property type="entry name" value="ATP-grasp fold, B domain"/>
    <property type="match status" value="1"/>
</dbReference>
<evidence type="ECO:0000259" key="1">
    <source>
        <dbReference type="Pfam" id="PF14397"/>
    </source>
</evidence>